<sequence>MVDLAMVALVLVALLAVWLFLRGPESGARDRRRDSPPHRRSETAPPRRRPPAEHSENTHGPRAYRAKLLGRRPTRPHEPPSGGG</sequence>
<feature type="region of interest" description="Disordered" evidence="1">
    <location>
        <begin position="25"/>
        <end position="84"/>
    </location>
</feature>
<dbReference type="Proteomes" id="UP000239352">
    <property type="component" value="Unassembled WGS sequence"/>
</dbReference>
<dbReference type="AlphaFoldDB" id="A0A2T0GT30"/>
<protein>
    <submittedName>
        <fullName evidence="2">Uncharacterized protein</fullName>
    </submittedName>
</protein>
<evidence type="ECO:0000256" key="1">
    <source>
        <dbReference type="SAM" id="MobiDB-lite"/>
    </source>
</evidence>
<feature type="compositionally biased region" description="Basic and acidic residues" evidence="1">
    <location>
        <begin position="50"/>
        <end position="59"/>
    </location>
</feature>
<dbReference type="InParanoid" id="A0A2T0GT30"/>
<accession>A0A2T0GT30</accession>
<name>A0A2T0GT30_ACTMO</name>
<comment type="caution">
    <text evidence="2">The sequence shown here is derived from an EMBL/GenBank/DDBJ whole genome shotgun (WGS) entry which is preliminary data.</text>
</comment>
<gene>
    <name evidence="2" type="ORF">CEP50_16170</name>
</gene>
<organism evidence="2 3">
    <name type="scientific">Actinopolyspora mortivallis</name>
    <dbReference type="NCBI Taxonomy" id="33906"/>
    <lineage>
        <taxon>Bacteria</taxon>
        <taxon>Bacillati</taxon>
        <taxon>Actinomycetota</taxon>
        <taxon>Actinomycetes</taxon>
        <taxon>Actinopolysporales</taxon>
        <taxon>Actinopolysporaceae</taxon>
        <taxon>Actinopolyspora</taxon>
    </lineage>
</organism>
<dbReference type="EMBL" id="PVSR01000036">
    <property type="protein sequence ID" value="PRW62275.1"/>
    <property type="molecule type" value="Genomic_DNA"/>
</dbReference>
<evidence type="ECO:0000313" key="2">
    <source>
        <dbReference type="EMBL" id="PRW62275.1"/>
    </source>
</evidence>
<dbReference type="RefSeq" id="WP_106114786.1">
    <property type="nucleotide sequence ID" value="NZ_PVSR01000036.1"/>
</dbReference>
<reference evidence="2 3" key="1">
    <citation type="submission" date="2018-03" db="EMBL/GenBank/DDBJ databases">
        <title>Actinopolyspora mortivallis from Sahara, screening for active biomolecules.</title>
        <authorList>
            <person name="Selama O."/>
            <person name="Wellington E.M.H."/>
            <person name="Hacene H."/>
        </authorList>
    </citation>
    <scope>NUCLEOTIDE SEQUENCE [LARGE SCALE GENOMIC DNA]</scope>
    <source>
        <strain evidence="2 3">M5A</strain>
    </source>
</reference>
<feature type="compositionally biased region" description="Basic residues" evidence="1">
    <location>
        <begin position="62"/>
        <end position="74"/>
    </location>
</feature>
<evidence type="ECO:0000313" key="3">
    <source>
        <dbReference type="Proteomes" id="UP000239352"/>
    </source>
</evidence>
<proteinExistence type="predicted"/>
<keyword evidence="3" id="KW-1185">Reference proteome</keyword>
<feature type="compositionally biased region" description="Basic and acidic residues" evidence="1">
    <location>
        <begin position="27"/>
        <end position="42"/>
    </location>
</feature>